<keyword evidence="11" id="KW-0472">Membrane</keyword>
<dbReference type="RefSeq" id="WP_105716239.1">
    <property type="nucleotide sequence ID" value="NZ_PVBQ01000004.1"/>
</dbReference>
<comment type="subcellular location">
    <subcellularLocation>
        <location evidence="2">Endoplasmic reticulum membrane</location>
        <topology evidence="2">Single-pass type II membrane protein</topology>
    </subcellularLocation>
    <subcellularLocation>
        <location evidence="1">Golgi apparatus membrane</location>
        <topology evidence="1">Single-pass type II membrane protein</topology>
    </subcellularLocation>
</comment>
<dbReference type="EMBL" id="PVBQ01000004">
    <property type="protein sequence ID" value="PRD48212.1"/>
    <property type="molecule type" value="Genomic_DNA"/>
</dbReference>
<dbReference type="Proteomes" id="UP000239711">
    <property type="component" value="Unassembled WGS sequence"/>
</dbReference>
<evidence type="ECO:0000256" key="13">
    <source>
        <dbReference type="ARBA" id="ARBA00023180"/>
    </source>
</evidence>
<comment type="caution">
    <text evidence="15">The sequence shown here is derived from an EMBL/GenBank/DDBJ whole genome shotgun (WGS) entry which is preliminary data.</text>
</comment>
<sequence length="287" mass="34031">MKHAYLIIAHREFALLQCLVKTLDDERNDIFIHFDKKVLDIPQLTVKKAGLFLTKERIDVRWGDISVVEAEYALFAEAVNQGSYHYYHLLSGVDMPLKGQDEIHRFFDAYQGKEFIGFSQYDYTKEIERKVRRYHLFPKYFKQQAGISGLFKKTMRFLFICLQDLLGYKRYKKMDFKKGTQWVSVTHGFLQYLLLKKAAVMLIYQHTFCSDEIYKQTLCWHSAFREHIYDLENEGIGCMRKIGWTDGQLSDWTEDNYEELIQSTALFARKFNSKHIEVVHKIINGLK</sequence>
<keyword evidence="16" id="KW-1185">Reference proteome</keyword>
<reference evidence="15 16" key="1">
    <citation type="submission" date="2018-02" db="EMBL/GenBank/DDBJ databases">
        <title>The draft genome of Sphingobacterium sp. 5JN-11.</title>
        <authorList>
            <person name="Liu L."/>
            <person name="Li L."/>
            <person name="Liang L."/>
            <person name="Zhang X."/>
            <person name="Wang T."/>
        </authorList>
    </citation>
    <scope>NUCLEOTIDE SEQUENCE [LARGE SCALE GENOMIC DNA]</scope>
    <source>
        <strain evidence="15 16">5JN-11</strain>
    </source>
</reference>
<evidence type="ECO:0000256" key="14">
    <source>
        <dbReference type="ARBA" id="ARBA00042865"/>
    </source>
</evidence>
<keyword evidence="4 15" id="KW-0808">Transferase</keyword>
<evidence type="ECO:0000256" key="4">
    <source>
        <dbReference type="ARBA" id="ARBA00022679"/>
    </source>
</evidence>
<dbReference type="GO" id="GO:0015012">
    <property type="term" value="P:heparan sulfate proteoglycan biosynthetic process"/>
    <property type="evidence" value="ECO:0007669"/>
    <property type="project" value="TreeGrafter"/>
</dbReference>
<dbReference type="GO" id="GO:0050650">
    <property type="term" value="P:chondroitin sulfate proteoglycan biosynthetic process"/>
    <property type="evidence" value="ECO:0007669"/>
    <property type="project" value="TreeGrafter"/>
</dbReference>
<keyword evidence="8" id="KW-0735">Signal-anchor</keyword>
<evidence type="ECO:0000256" key="12">
    <source>
        <dbReference type="ARBA" id="ARBA00023157"/>
    </source>
</evidence>
<accession>A0A2S9J607</accession>
<keyword evidence="9" id="KW-1133">Transmembrane helix</keyword>
<evidence type="ECO:0000256" key="2">
    <source>
        <dbReference type="ARBA" id="ARBA00004648"/>
    </source>
</evidence>
<dbReference type="PANTHER" id="PTHR46025">
    <property type="entry name" value="XYLOSYLTRANSFERASE OXT"/>
    <property type="match status" value="1"/>
</dbReference>
<proteinExistence type="predicted"/>
<evidence type="ECO:0000256" key="7">
    <source>
        <dbReference type="ARBA" id="ARBA00022824"/>
    </source>
</evidence>
<dbReference type="AlphaFoldDB" id="A0A2S9J607"/>
<evidence type="ECO:0000256" key="6">
    <source>
        <dbReference type="ARBA" id="ARBA00022723"/>
    </source>
</evidence>
<keyword evidence="12" id="KW-1015">Disulfide bond</keyword>
<keyword evidence="6" id="KW-0479">Metal-binding</keyword>
<dbReference type="GO" id="GO:0030158">
    <property type="term" value="F:protein xylosyltransferase activity"/>
    <property type="evidence" value="ECO:0007669"/>
    <property type="project" value="InterPro"/>
</dbReference>
<dbReference type="PANTHER" id="PTHR46025:SF3">
    <property type="entry name" value="XYLOSYLTRANSFERASE OXT"/>
    <property type="match status" value="1"/>
</dbReference>
<protein>
    <recommendedName>
        <fullName evidence="14">Peptide O-xylosyltransferase</fullName>
    </recommendedName>
</protein>
<dbReference type="GO" id="GO:0046872">
    <property type="term" value="F:metal ion binding"/>
    <property type="evidence" value="ECO:0007669"/>
    <property type="project" value="UniProtKB-KW"/>
</dbReference>
<gene>
    <name evidence="15" type="ORF">C5745_06820</name>
</gene>
<dbReference type="GO" id="GO:0016020">
    <property type="term" value="C:membrane"/>
    <property type="evidence" value="ECO:0007669"/>
    <property type="project" value="InterPro"/>
</dbReference>
<evidence type="ECO:0000313" key="15">
    <source>
        <dbReference type="EMBL" id="PRD48212.1"/>
    </source>
</evidence>
<organism evidence="15 16">
    <name type="scientific">Sphingobacterium haloxyli</name>
    <dbReference type="NCBI Taxonomy" id="2100533"/>
    <lineage>
        <taxon>Bacteria</taxon>
        <taxon>Pseudomonadati</taxon>
        <taxon>Bacteroidota</taxon>
        <taxon>Sphingobacteriia</taxon>
        <taxon>Sphingobacteriales</taxon>
        <taxon>Sphingobacteriaceae</taxon>
        <taxon>Sphingobacterium</taxon>
    </lineage>
</organism>
<keyword evidence="5" id="KW-0812">Transmembrane</keyword>
<evidence type="ECO:0000256" key="8">
    <source>
        <dbReference type="ARBA" id="ARBA00022968"/>
    </source>
</evidence>
<dbReference type="Pfam" id="PF02485">
    <property type="entry name" value="Branch"/>
    <property type="match status" value="1"/>
</dbReference>
<name>A0A2S9J607_9SPHI</name>
<keyword evidence="13" id="KW-0325">Glycoprotein</keyword>
<keyword evidence="7" id="KW-0256">Endoplasmic reticulum</keyword>
<keyword evidence="10" id="KW-0333">Golgi apparatus</keyword>
<dbReference type="OrthoDB" id="7943907at2"/>
<keyword evidence="3" id="KW-0328">Glycosyltransferase</keyword>
<evidence type="ECO:0000256" key="5">
    <source>
        <dbReference type="ARBA" id="ARBA00022692"/>
    </source>
</evidence>
<evidence type="ECO:0000256" key="10">
    <source>
        <dbReference type="ARBA" id="ARBA00023034"/>
    </source>
</evidence>
<evidence type="ECO:0000256" key="9">
    <source>
        <dbReference type="ARBA" id="ARBA00022989"/>
    </source>
</evidence>
<dbReference type="InterPro" id="IPR003406">
    <property type="entry name" value="Glyco_trans_14"/>
</dbReference>
<evidence type="ECO:0000313" key="16">
    <source>
        <dbReference type="Proteomes" id="UP000239711"/>
    </source>
</evidence>
<evidence type="ECO:0000256" key="11">
    <source>
        <dbReference type="ARBA" id="ARBA00023136"/>
    </source>
</evidence>
<evidence type="ECO:0000256" key="3">
    <source>
        <dbReference type="ARBA" id="ARBA00022676"/>
    </source>
</evidence>
<dbReference type="InterPro" id="IPR043538">
    <property type="entry name" value="XYLT"/>
</dbReference>
<evidence type="ECO:0000256" key="1">
    <source>
        <dbReference type="ARBA" id="ARBA00004323"/>
    </source>
</evidence>